<proteinExistence type="predicted"/>
<dbReference type="GO" id="GO:0004131">
    <property type="term" value="F:cytosine deaminase activity"/>
    <property type="evidence" value="ECO:0007669"/>
    <property type="project" value="TreeGrafter"/>
</dbReference>
<evidence type="ECO:0000259" key="1">
    <source>
        <dbReference type="PROSITE" id="PS51747"/>
    </source>
</evidence>
<feature type="domain" description="CMP/dCMP-type deaminase" evidence="1">
    <location>
        <begin position="6"/>
        <end position="125"/>
    </location>
</feature>
<dbReference type="Gene3D" id="3.40.140.10">
    <property type="entry name" value="Cytidine Deaminase, domain 2"/>
    <property type="match status" value="1"/>
</dbReference>
<accession>A0AAF0Y3L5</accession>
<sequence>MRVTEKHYPQLMRLAHDEALKSKAQGGIPIGAVIVDLNTRAVLARGHNRFAQTGSHVAHGEMEALANLGAVDKALWKDLAVFTTMVPCEMCAGAFIRFGIPLCVAAERETYAGAEEYLVSRGVQVIVLDDASVRQMMVDWIATDEGKALWES</sequence>
<dbReference type="GeneID" id="87805598"/>
<name>A0AAF0Y3L5_9TREE</name>
<keyword evidence="3" id="KW-1185">Reference proteome</keyword>
<dbReference type="EMBL" id="CP086715">
    <property type="protein sequence ID" value="WOO78812.1"/>
    <property type="molecule type" value="Genomic_DNA"/>
</dbReference>
<dbReference type="InterPro" id="IPR016193">
    <property type="entry name" value="Cytidine_deaminase-like"/>
</dbReference>
<dbReference type="PROSITE" id="PS51747">
    <property type="entry name" value="CYT_DCMP_DEAMINASES_2"/>
    <property type="match status" value="1"/>
</dbReference>
<reference evidence="2" key="1">
    <citation type="submission" date="2023-10" db="EMBL/GenBank/DDBJ databases">
        <authorList>
            <person name="Noh H."/>
        </authorList>
    </citation>
    <scope>NUCLEOTIDE SEQUENCE</scope>
    <source>
        <strain evidence="2">DUCC4014</strain>
    </source>
</reference>
<dbReference type="InterPro" id="IPR002125">
    <property type="entry name" value="CMP_dCMP_dom"/>
</dbReference>
<dbReference type="GO" id="GO:0046087">
    <property type="term" value="P:cytidine metabolic process"/>
    <property type="evidence" value="ECO:0007669"/>
    <property type="project" value="TreeGrafter"/>
</dbReference>
<dbReference type="GO" id="GO:0019858">
    <property type="term" value="P:cytosine metabolic process"/>
    <property type="evidence" value="ECO:0007669"/>
    <property type="project" value="TreeGrafter"/>
</dbReference>
<dbReference type="SUPFAM" id="SSF53927">
    <property type="entry name" value="Cytidine deaminase-like"/>
    <property type="match status" value="1"/>
</dbReference>
<dbReference type="Proteomes" id="UP000827549">
    <property type="component" value="Chromosome 2"/>
</dbReference>
<gene>
    <name evidence="2" type="primary">FCY1</name>
    <name evidence="2" type="ORF">LOC62_02G002350</name>
</gene>
<dbReference type="Pfam" id="PF00383">
    <property type="entry name" value="dCMP_cyt_deam_1"/>
    <property type="match status" value="1"/>
</dbReference>
<evidence type="ECO:0000313" key="3">
    <source>
        <dbReference type="Proteomes" id="UP000827549"/>
    </source>
</evidence>
<dbReference type="GO" id="GO:0008655">
    <property type="term" value="P:pyrimidine-containing compound salvage"/>
    <property type="evidence" value="ECO:0007669"/>
    <property type="project" value="TreeGrafter"/>
</dbReference>
<dbReference type="AlphaFoldDB" id="A0AAF0Y3L5"/>
<evidence type="ECO:0000313" key="2">
    <source>
        <dbReference type="EMBL" id="WOO78812.1"/>
    </source>
</evidence>
<dbReference type="RefSeq" id="XP_062624844.1">
    <property type="nucleotide sequence ID" value="XM_062768860.1"/>
</dbReference>
<dbReference type="PANTHER" id="PTHR11079">
    <property type="entry name" value="CYTOSINE DEAMINASE FAMILY MEMBER"/>
    <property type="match status" value="1"/>
</dbReference>
<dbReference type="CDD" id="cd01285">
    <property type="entry name" value="nucleoside_deaminase"/>
    <property type="match status" value="1"/>
</dbReference>
<organism evidence="2 3">
    <name type="scientific">Vanrija pseudolonga</name>
    <dbReference type="NCBI Taxonomy" id="143232"/>
    <lineage>
        <taxon>Eukaryota</taxon>
        <taxon>Fungi</taxon>
        <taxon>Dikarya</taxon>
        <taxon>Basidiomycota</taxon>
        <taxon>Agaricomycotina</taxon>
        <taxon>Tremellomycetes</taxon>
        <taxon>Trichosporonales</taxon>
        <taxon>Trichosporonaceae</taxon>
        <taxon>Vanrija</taxon>
    </lineage>
</organism>
<dbReference type="PANTHER" id="PTHR11079:SF190">
    <property type="entry name" value="CYTOSINE DEAMINASE"/>
    <property type="match status" value="1"/>
</dbReference>
<dbReference type="GO" id="GO:0008835">
    <property type="term" value="F:diaminohydroxyphosphoribosylaminopyrimidine deaminase activity"/>
    <property type="evidence" value="ECO:0007669"/>
    <property type="project" value="TreeGrafter"/>
</dbReference>
<protein>
    <submittedName>
        <fullName evidence="2">Cytosine deaminase</fullName>
    </submittedName>
</protein>